<sequence>MTPHQLGRLGERLAAAHLQRHRMQILARNWRHRTGELDLVARAADTVVVCEVKTRRSERFGGPLGAVDGEKRRRVERLARAWLREHCRPDQPWRLDRVALTVTGTTHLSLEHREGARRGLRAHEHRLHGRRLRRRGHRRGVGVQVLRQGRGHRPHVGPARQRRQPGPDAGPVRDGELRAAVPGQVDQRQLRARLGPHHRIGRRPRARRHDHVRRRAAAGRAPRRRGAPRGARPRRRPATGPRHAPGAPGGPPQRPADRDRRTGERRRGGHGRRADDPRPARPRDPRRVGLRAGAPRPGPAPAGPGTAAPPGPVRRARPAARAPRLGDRRGGRPPHAHDRPAGSGEDDARRTAPVDPPAAHGRRSGRSDLAALAPRPVHRRRGRPPPQPAVRGAAPLDHHAGPGRRRPRRRRAGLARARPPRRPLHRRGPRVEPVGPGLAPPTARVRRSAHQAREHLDQLPRQGDSGPGREPVPVRAEQARRLHLPAAEAPGLSRADLAAAAGPYRPAGAPAAGAAFGDPDRPHQGRALRVRRETGPAGEGGGRREVVRSRRTVGPEQRSPRTGAPIGPVASGAAGAQERRRPAAEGTHHRPRLRPDPEAGVDDRRPARARRPDRRRRGRGQ</sequence>
<dbReference type="PANTHER" id="PTHR34039:SF1">
    <property type="entry name" value="UPF0102 PROTEIN YRAN"/>
    <property type="match status" value="1"/>
</dbReference>
<feature type="compositionally biased region" description="Basic and acidic residues" evidence="3">
    <location>
        <begin position="324"/>
        <end position="352"/>
    </location>
</feature>
<dbReference type="NCBIfam" id="NF009154">
    <property type="entry name" value="PRK12497.3-3"/>
    <property type="match status" value="1"/>
</dbReference>
<dbReference type="SUPFAM" id="SSF52980">
    <property type="entry name" value="Restriction endonuclease-like"/>
    <property type="match status" value="1"/>
</dbReference>
<feature type="compositionally biased region" description="Basic residues" evidence="3">
    <location>
        <begin position="401"/>
        <end position="428"/>
    </location>
</feature>
<evidence type="ECO:0000256" key="1">
    <source>
        <dbReference type="ARBA" id="ARBA00006738"/>
    </source>
</evidence>
<feature type="compositionally biased region" description="Basic residues" evidence="3">
    <location>
        <begin position="127"/>
        <end position="140"/>
    </location>
</feature>
<dbReference type="InterPro" id="IPR003509">
    <property type="entry name" value="UPF0102_YraN-like"/>
</dbReference>
<dbReference type="InterPro" id="IPR011856">
    <property type="entry name" value="tRNA_endonuc-like_dom_sf"/>
</dbReference>
<dbReference type="HAMAP" id="MF_00048">
    <property type="entry name" value="UPF0102"/>
    <property type="match status" value="1"/>
</dbReference>
<dbReference type="InterPro" id="IPR011335">
    <property type="entry name" value="Restrct_endonuc-II-like"/>
</dbReference>
<gene>
    <name evidence="4" type="ORF">GFD30_23180</name>
</gene>
<comment type="similarity">
    <text evidence="1 2">Belongs to the UPF0102 family.</text>
</comment>
<accession>A0A6L5GFH8</accession>
<feature type="compositionally biased region" description="Basic residues" evidence="3">
    <location>
        <begin position="149"/>
        <end position="163"/>
    </location>
</feature>
<dbReference type="Gene3D" id="3.40.1350.10">
    <property type="match status" value="1"/>
</dbReference>
<dbReference type="CDD" id="cd20736">
    <property type="entry name" value="PoNe_Nuclease"/>
    <property type="match status" value="1"/>
</dbReference>
<dbReference type="PANTHER" id="PTHR34039">
    <property type="entry name" value="UPF0102 PROTEIN YRAN"/>
    <property type="match status" value="1"/>
</dbReference>
<feature type="region of interest" description="Disordered" evidence="3">
    <location>
        <begin position="127"/>
        <end position="621"/>
    </location>
</feature>
<dbReference type="EMBL" id="WIAO01000044">
    <property type="protein sequence ID" value="MQM28440.1"/>
    <property type="molecule type" value="Genomic_DNA"/>
</dbReference>
<feature type="compositionally biased region" description="Low complexity" evidence="3">
    <location>
        <begin position="494"/>
        <end position="517"/>
    </location>
</feature>
<comment type="caution">
    <text evidence="4">The sequence shown here is derived from an EMBL/GenBank/DDBJ whole genome shotgun (WGS) entry which is preliminary data.</text>
</comment>
<reference evidence="4 5" key="1">
    <citation type="submission" date="2019-10" db="EMBL/GenBank/DDBJ databases">
        <title>Glycomyces albidus sp. nov., a novel actinomycete isolated from rhizosphere soil of wheat (Triticum aestivum L.).</title>
        <authorList>
            <person name="Qian L."/>
        </authorList>
    </citation>
    <scope>NUCLEOTIDE SEQUENCE [LARGE SCALE GENOMIC DNA]</scope>
    <source>
        <strain evidence="4 5">NEAU-7082</strain>
    </source>
</reference>
<feature type="compositionally biased region" description="Basic and acidic residues" evidence="3">
    <location>
        <begin position="577"/>
        <end position="606"/>
    </location>
</feature>
<feature type="compositionally biased region" description="Basic and acidic residues" evidence="3">
    <location>
        <begin position="255"/>
        <end position="287"/>
    </location>
</feature>
<name>A0A6L5GFH8_9ACTN</name>
<evidence type="ECO:0000256" key="3">
    <source>
        <dbReference type="SAM" id="MobiDB-lite"/>
    </source>
</evidence>
<feature type="compositionally biased region" description="Basic residues" evidence="3">
    <location>
        <begin position="190"/>
        <end position="237"/>
    </location>
</feature>
<evidence type="ECO:0000256" key="2">
    <source>
        <dbReference type="HAMAP-Rule" id="MF_00048"/>
    </source>
</evidence>
<dbReference type="AlphaFoldDB" id="A0A6L5GFH8"/>
<dbReference type="NCBIfam" id="NF009150">
    <property type="entry name" value="PRK12497.1-3"/>
    <property type="match status" value="1"/>
</dbReference>
<evidence type="ECO:0000313" key="5">
    <source>
        <dbReference type="Proteomes" id="UP000477750"/>
    </source>
</evidence>
<dbReference type="Proteomes" id="UP000477750">
    <property type="component" value="Unassembled WGS sequence"/>
</dbReference>
<dbReference type="GO" id="GO:0003676">
    <property type="term" value="F:nucleic acid binding"/>
    <property type="evidence" value="ECO:0007669"/>
    <property type="project" value="InterPro"/>
</dbReference>
<dbReference type="Pfam" id="PF02021">
    <property type="entry name" value="UPF0102"/>
    <property type="match status" value="1"/>
</dbReference>
<protein>
    <recommendedName>
        <fullName evidence="2">UPF0102 protein GFD30_23180</fullName>
    </recommendedName>
</protein>
<feature type="compositionally biased region" description="Pro residues" evidence="3">
    <location>
        <begin position="296"/>
        <end position="312"/>
    </location>
</feature>
<feature type="compositionally biased region" description="Basic residues" evidence="3">
    <location>
        <begin position="607"/>
        <end position="621"/>
    </location>
</feature>
<proteinExistence type="inferred from homology"/>
<organism evidence="4 5">
    <name type="scientific">Glycomyces albidus</name>
    <dbReference type="NCBI Taxonomy" id="2656774"/>
    <lineage>
        <taxon>Bacteria</taxon>
        <taxon>Bacillati</taxon>
        <taxon>Actinomycetota</taxon>
        <taxon>Actinomycetes</taxon>
        <taxon>Glycomycetales</taxon>
        <taxon>Glycomycetaceae</taxon>
        <taxon>Glycomyces</taxon>
    </lineage>
</organism>
<keyword evidence="5" id="KW-1185">Reference proteome</keyword>
<evidence type="ECO:0000313" key="4">
    <source>
        <dbReference type="EMBL" id="MQM28440.1"/>
    </source>
</evidence>